<gene>
    <name evidence="1" type="primary">rlmJ</name>
    <name evidence="2" type="ORF">CEK71_13795</name>
</gene>
<dbReference type="Pfam" id="PF04378">
    <property type="entry name" value="RsmJ"/>
    <property type="match status" value="1"/>
</dbReference>
<dbReference type="Gene3D" id="3.40.50.150">
    <property type="entry name" value="Vaccinia Virus protein VP39"/>
    <property type="match status" value="1"/>
</dbReference>
<feature type="binding site" evidence="1">
    <location>
        <position position="100"/>
    </location>
    <ligand>
        <name>S-adenosyl-L-methionine</name>
        <dbReference type="ChEBI" id="CHEBI:59789"/>
    </ligand>
</feature>
<dbReference type="AlphaFoldDB" id="A0A1Z4C0N7"/>
<dbReference type="PANTHER" id="PTHR37426:SF1">
    <property type="entry name" value="RIBOSOMAL RNA LARGE SUBUNIT METHYLTRANSFERASE J"/>
    <property type="match status" value="1"/>
</dbReference>
<feature type="active site" description="Proton acceptor" evidence="1">
    <location>
        <position position="164"/>
    </location>
</feature>
<keyword evidence="1" id="KW-0698">rRNA processing</keyword>
<dbReference type="EC" id="2.1.1.266" evidence="1"/>
<comment type="subunit">
    <text evidence="1">Monomer.</text>
</comment>
<reference evidence="2 3" key="1">
    <citation type="submission" date="2017-06" db="EMBL/GenBank/DDBJ databases">
        <title>Genome Sequencing of the methanotroph Methylovulum psychrotolerants str. HV10-M2 isolated from a high-altitude environment.</title>
        <authorList>
            <person name="Mateos-Rivera A."/>
        </authorList>
    </citation>
    <scope>NUCLEOTIDE SEQUENCE [LARGE SCALE GENOMIC DNA]</scope>
    <source>
        <strain evidence="2 3">HV10_M2</strain>
    </source>
</reference>
<feature type="binding site" evidence="1">
    <location>
        <position position="164"/>
    </location>
    <ligand>
        <name>S-adenosyl-L-methionine</name>
        <dbReference type="ChEBI" id="CHEBI:59789"/>
    </ligand>
</feature>
<dbReference type="GO" id="GO:0070475">
    <property type="term" value="P:rRNA base methylation"/>
    <property type="evidence" value="ECO:0007669"/>
    <property type="project" value="UniProtKB-UniRule"/>
</dbReference>
<organism evidence="2 3">
    <name type="scientific">Methylovulum psychrotolerans</name>
    <dbReference type="NCBI Taxonomy" id="1704499"/>
    <lineage>
        <taxon>Bacteria</taxon>
        <taxon>Pseudomonadati</taxon>
        <taxon>Pseudomonadota</taxon>
        <taxon>Gammaproteobacteria</taxon>
        <taxon>Methylococcales</taxon>
        <taxon>Methylococcaceae</taxon>
        <taxon>Methylovulum</taxon>
    </lineage>
</organism>
<dbReference type="EMBL" id="CP022129">
    <property type="protein sequence ID" value="ASF47059.1"/>
    <property type="molecule type" value="Genomic_DNA"/>
</dbReference>
<feature type="binding site" evidence="1">
    <location>
        <begin position="143"/>
        <end position="144"/>
    </location>
    <ligand>
        <name>S-adenosyl-L-methionine</name>
        <dbReference type="ChEBI" id="CHEBI:59789"/>
    </ligand>
</feature>
<evidence type="ECO:0000256" key="1">
    <source>
        <dbReference type="HAMAP-Rule" id="MF_00934"/>
    </source>
</evidence>
<sequence length="280" mass="31721">MLSYRHAFHAGNFADVLKHTVLVHCLRYLGQKDKAFCYIDTHAGPGDYTLTSDYAQQNREFDDGIGRLWQGSNYPACITDYVQLVKQYNTSPALTHYPGSPWFAKTLLRPQDRLCLYELHPTEQRILQKTTSKDRRITVYPDDGLKLAYGLLPPHERRGLVLIDPSYELKTDYEQVVDTLVKMHKRFATGTYALWYPVVSRRRNQLLERALQRTGIADMHLFELAVKPDSETPGMTACGMIVINPPWTLAANMAEAVPWLAQMLGDDGAGGYRVEVLAGA</sequence>
<dbReference type="OrthoDB" id="9791274at2"/>
<protein>
    <recommendedName>
        <fullName evidence="1">Ribosomal RNA large subunit methyltransferase J</fullName>
        <ecNumber evidence="1">2.1.1.266</ecNumber>
    </recommendedName>
    <alternativeName>
        <fullName evidence="1">23S rRNA (adenine(2030)-N6)-methyltransferase</fullName>
    </alternativeName>
    <alternativeName>
        <fullName evidence="1">23S rRNA m6A2030 methyltransferase</fullName>
    </alternativeName>
</protein>
<dbReference type="InterPro" id="IPR007473">
    <property type="entry name" value="RlmJ"/>
</dbReference>
<keyword evidence="1" id="KW-0949">S-adenosyl-L-methionine</keyword>
<dbReference type="GO" id="GO:0036307">
    <property type="term" value="F:23S rRNA (adenine(2030)-N(6))-methyltransferase activity"/>
    <property type="evidence" value="ECO:0007669"/>
    <property type="project" value="UniProtKB-UniRule"/>
</dbReference>
<feature type="site" description="Interaction with substrate rRNA" evidence="1">
    <location>
        <position position="4"/>
    </location>
</feature>
<feature type="binding site" evidence="1">
    <location>
        <position position="118"/>
    </location>
    <ligand>
        <name>S-adenosyl-L-methionine</name>
        <dbReference type="ChEBI" id="CHEBI:59789"/>
    </ligand>
</feature>
<dbReference type="InterPro" id="IPR029063">
    <property type="entry name" value="SAM-dependent_MTases_sf"/>
</dbReference>
<dbReference type="Proteomes" id="UP000197019">
    <property type="component" value="Chromosome"/>
</dbReference>
<keyword evidence="3" id="KW-1185">Reference proteome</keyword>
<evidence type="ECO:0000313" key="2">
    <source>
        <dbReference type="EMBL" id="ASF47059.1"/>
    </source>
</evidence>
<dbReference type="GO" id="GO:0005829">
    <property type="term" value="C:cytosol"/>
    <property type="evidence" value="ECO:0007669"/>
    <property type="project" value="TreeGrafter"/>
</dbReference>
<proteinExistence type="inferred from homology"/>
<name>A0A1Z4C0N7_9GAMM</name>
<dbReference type="SUPFAM" id="SSF53335">
    <property type="entry name" value="S-adenosyl-L-methionine-dependent methyltransferases"/>
    <property type="match status" value="1"/>
</dbReference>
<feature type="binding site" evidence="1">
    <location>
        <position position="42"/>
    </location>
    <ligand>
        <name>S-adenosyl-L-methionine</name>
        <dbReference type="ChEBI" id="CHEBI:59789"/>
    </ligand>
</feature>
<comment type="function">
    <text evidence="1">Specifically methylates the adenine in position 2030 of 23S rRNA.</text>
</comment>
<evidence type="ECO:0000313" key="3">
    <source>
        <dbReference type="Proteomes" id="UP000197019"/>
    </source>
</evidence>
<keyword evidence="1 2" id="KW-0808">Transferase</keyword>
<comment type="similarity">
    <text evidence="1">Belongs to the RlmJ family.</text>
</comment>
<dbReference type="PANTHER" id="PTHR37426">
    <property type="entry name" value="RIBOSOMAL RNA LARGE SUBUNIT METHYLTRANSFERASE J"/>
    <property type="match status" value="1"/>
</dbReference>
<dbReference type="KEGG" id="mpsy:CEK71_13795"/>
<comment type="catalytic activity">
    <reaction evidence="1">
        <text>adenosine(2030) in 23S rRNA + S-adenosyl-L-methionine = N(6)-methyladenosine(2030) in 23S rRNA + S-adenosyl-L-homocysteine + H(+)</text>
        <dbReference type="Rhea" id="RHEA:43736"/>
        <dbReference type="Rhea" id="RHEA-COMP:10668"/>
        <dbReference type="Rhea" id="RHEA-COMP:10669"/>
        <dbReference type="ChEBI" id="CHEBI:15378"/>
        <dbReference type="ChEBI" id="CHEBI:57856"/>
        <dbReference type="ChEBI" id="CHEBI:59789"/>
        <dbReference type="ChEBI" id="CHEBI:74411"/>
        <dbReference type="ChEBI" id="CHEBI:74449"/>
        <dbReference type="EC" id="2.1.1.266"/>
    </reaction>
</comment>
<keyword evidence="1" id="KW-0694">RNA-binding</keyword>
<feature type="binding site" evidence="1">
    <location>
        <position position="19"/>
    </location>
    <ligand>
        <name>S-adenosyl-L-methionine</name>
        <dbReference type="ChEBI" id="CHEBI:59789"/>
    </ligand>
</feature>
<keyword evidence="1 2" id="KW-0489">Methyltransferase</keyword>
<dbReference type="GO" id="GO:0003723">
    <property type="term" value="F:RNA binding"/>
    <property type="evidence" value="ECO:0007669"/>
    <property type="project" value="UniProtKB-UniRule"/>
</dbReference>
<dbReference type="RefSeq" id="WP_088619931.1">
    <property type="nucleotide sequence ID" value="NZ_CP022129.1"/>
</dbReference>
<accession>A0A1Z4C0N7</accession>
<dbReference type="HAMAP" id="MF_00934">
    <property type="entry name" value="23SrRNA_methyltr_J"/>
    <property type="match status" value="1"/>
</dbReference>